<dbReference type="PANTHER" id="PTHR33542:SF3">
    <property type="entry name" value="SIROHYDROCHLORIN FERROCHELATASE, CHLOROPLASTIC"/>
    <property type="match status" value="1"/>
</dbReference>
<dbReference type="GO" id="GO:0046872">
    <property type="term" value="F:metal ion binding"/>
    <property type="evidence" value="ECO:0007669"/>
    <property type="project" value="UniProtKB-KW"/>
</dbReference>
<evidence type="ECO:0000256" key="2">
    <source>
        <dbReference type="ARBA" id="ARBA00023239"/>
    </source>
</evidence>
<dbReference type="Gene3D" id="3.40.50.1400">
    <property type="match status" value="1"/>
</dbReference>
<name>A0A1T1HBF8_OCELI</name>
<evidence type="ECO:0008006" key="5">
    <source>
        <dbReference type="Google" id="ProtNLM"/>
    </source>
</evidence>
<organism evidence="3 4">
    <name type="scientific">Oceanospirillum linum</name>
    <dbReference type="NCBI Taxonomy" id="966"/>
    <lineage>
        <taxon>Bacteria</taxon>
        <taxon>Pseudomonadati</taxon>
        <taxon>Pseudomonadota</taxon>
        <taxon>Gammaproteobacteria</taxon>
        <taxon>Oceanospirillales</taxon>
        <taxon>Oceanospirillaceae</taxon>
        <taxon>Oceanospirillum</taxon>
    </lineage>
</organism>
<keyword evidence="4" id="KW-1185">Reference proteome</keyword>
<dbReference type="InterPro" id="IPR050963">
    <property type="entry name" value="Sirohydro_Cobaltochel/CbiX"/>
</dbReference>
<evidence type="ECO:0000256" key="1">
    <source>
        <dbReference type="ARBA" id="ARBA00022723"/>
    </source>
</evidence>
<dbReference type="GO" id="GO:0016829">
    <property type="term" value="F:lyase activity"/>
    <property type="evidence" value="ECO:0007669"/>
    <property type="project" value="UniProtKB-KW"/>
</dbReference>
<dbReference type="Proteomes" id="UP000190064">
    <property type="component" value="Unassembled WGS sequence"/>
</dbReference>
<keyword evidence="2" id="KW-0456">Lyase</keyword>
<proteinExistence type="predicted"/>
<protein>
    <recommendedName>
        <fullName evidence="5">Cobalamin biosynthesis protein CbiX</fullName>
    </recommendedName>
</protein>
<dbReference type="SUPFAM" id="SSF53800">
    <property type="entry name" value="Chelatase"/>
    <property type="match status" value="1"/>
</dbReference>
<dbReference type="EMBL" id="MTSD02000003">
    <property type="protein sequence ID" value="OOV87179.1"/>
    <property type="molecule type" value="Genomic_DNA"/>
</dbReference>
<evidence type="ECO:0000313" key="4">
    <source>
        <dbReference type="Proteomes" id="UP000190064"/>
    </source>
</evidence>
<dbReference type="InterPro" id="IPR002762">
    <property type="entry name" value="CbiX-like"/>
</dbReference>
<dbReference type="AlphaFoldDB" id="A0A1T1HBF8"/>
<accession>A0A1T1HBF8</accession>
<gene>
    <name evidence="3" type="ORF">BTA35_0209290</name>
</gene>
<evidence type="ECO:0000313" key="3">
    <source>
        <dbReference type="EMBL" id="OOV87179.1"/>
    </source>
</evidence>
<keyword evidence="1" id="KW-0479">Metal-binding</keyword>
<reference evidence="3" key="1">
    <citation type="submission" date="2017-02" db="EMBL/GenBank/DDBJ databases">
        <title>Draft Genome Sequence of the Salt Water Bacterium Oceanospirillum linum ATCC 11336.</title>
        <authorList>
            <person name="Trachtenberg A.M."/>
            <person name="Carney J.G."/>
            <person name="Linnane J.D."/>
            <person name="Rheaume B.A."/>
            <person name="Pitts N.L."/>
            <person name="Mykles D.L."/>
            <person name="Maclea K.S."/>
        </authorList>
    </citation>
    <scope>NUCLEOTIDE SEQUENCE [LARGE SCALE GENOMIC DNA]</scope>
    <source>
        <strain evidence="3">ATCC 11336</strain>
    </source>
</reference>
<dbReference type="Pfam" id="PF01903">
    <property type="entry name" value="CbiX"/>
    <property type="match status" value="1"/>
</dbReference>
<sequence length="138" mass="15547">MSATAPTSLENNDRQTLLVLLAHGSSDPAWQKPFREMADSIAANQPHPVRLGFMELCGPSLEDIANEQSADQMIDIEILPLFFSAGRHLRQDVPRQIHELNKRFQHLTFTLHDPVGFHPKMTEALTSIAADLNFFDKK</sequence>
<dbReference type="PANTHER" id="PTHR33542">
    <property type="entry name" value="SIROHYDROCHLORIN FERROCHELATASE, CHLOROPLASTIC"/>
    <property type="match status" value="1"/>
</dbReference>
<comment type="caution">
    <text evidence="3">The sequence shown here is derived from an EMBL/GenBank/DDBJ whole genome shotgun (WGS) entry which is preliminary data.</text>
</comment>
<dbReference type="STRING" id="966.BTA35_0209290"/>
<dbReference type="RefSeq" id="WP_078319534.1">
    <property type="nucleotide sequence ID" value="NZ_FXTS01000003.1"/>
</dbReference>
<dbReference type="CDD" id="cd03416">
    <property type="entry name" value="CbiX_SirB_N"/>
    <property type="match status" value="1"/>
</dbReference>